<dbReference type="PANTHER" id="PTHR42194:SF1">
    <property type="entry name" value="UPF0276 PROTEIN HI_1600"/>
    <property type="match status" value="1"/>
</dbReference>
<dbReference type="InterPro" id="IPR036237">
    <property type="entry name" value="Xyl_isomerase-like_sf"/>
</dbReference>
<dbReference type="AlphaFoldDB" id="A0A6A0B1W6"/>
<evidence type="ECO:0000313" key="4">
    <source>
        <dbReference type="Proteomes" id="UP000484988"/>
    </source>
</evidence>
<dbReference type="Pfam" id="PF05114">
    <property type="entry name" value="MbnB_TglH_ChrH"/>
    <property type="match status" value="1"/>
</dbReference>
<organism evidence="3 4">
    <name type="scientific">Streptomyces pacificus</name>
    <dbReference type="NCBI Taxonomy" id="2705029"/>
    <lineage>
        <taxon>Bacteria</taxon>
        <taxon>Bacillati</taxon>
        <taxon>Actinomycetota</taxon>
        <taxon>Actinomycetes</taxon>
        <taxon>Kitasatosporales</taxon>
        <taxon>Streptomycetaceae</taxon>
        <taxon>Streptomyces</taxon>
    </lineage>
</organism>
<dbReference type="Pfam" id="PF26136">
    <property type="entry name" value="SCO6045_C"/>
    <property type="match status" value="1"/>
</dbReference>
<dbReference type="InterPro" id="IPR058711">
    <property type="entry name" value="SCO6045-like_C"/>
</dbReference>
<sequence length="438" mass="47190">MTHHERLGTGIGWRPEIAAAVERLPGLDWVEVVAENVCPDHLPDSLKRLRDRGVTVVPHGVSLGLGGAARPDPRRLADLAERAEALGAPLVTEHIAFVRAGGALTASPPLEAGHLLPVPRTREALDVLCENVRIAQDGLPVPLALENIAALISWPGGEMTEGRFLAELVERTGVRLLIDVANLHTNRVNRGEDPLRALDELPVEAIAYVHVAGGVERDGVWHDTHAHPVPRPVLDLLAELRSRTDPPGVLLERDDDFPPEEELAAELDLIRTVLGPPTRRTPAAPEGVRGTAGPGSGSDADDDTARERLGLAQAALLSALVAGTPAPEGFDARRLRVQTRALAAKRADVAARVAPELPRILGAGYRSAYLGYATSRPMRGGYRRDALDFAEHLLAGGRPEDPAARRRLTRWWQDRAASRPPRRAARFVRAARAALAGR</sequence>
<dbReference type="InterPro" id="IPR007801">
    <property type="entry name" value="MbnB/TglH/ChrH"/>
</dbReference>
<proteinExistence type="predicted"/>
<keyword evidence="4" id="KW-1185">Reference proteome</keyword>
<gene>
    <name evidence="3" type="ORF">SCWH03_40570</name>
</gene>
<evidence type="ECO:0000313" key="3">
    <source>
        <dbReference type="EMBL" id="GFH37817.1"/>
    </source>
</evidence>
<comment type="caution">
    <text evidence="3">The sequence shown here is derived from an EMBL/GenBank/DDBJ whole genome shotgun (WGS) entry which is preliminary data.</text>
</comment>
<accession>A0A6A0B1W6</accession>
<reference evidence="3 4" key="1">
    <citation type="submission" date="2020-02" db="EMBL/GenBank/DDBJ databases">
        <title>Whole Genome Shotgun Sequence of Streptomyces sp. strain CWH03.</title>
        <authorList>
            <person name="Dohra H."/>
            <person name="Kodani S."/>
            <person name="Yamamura H."/>
        </authorList>
    </citation>
    <scope>NUCLEOTIDE SEQUENCE [LARGE SCALE GENOMIC DNA]</scope>
    <source>
        <strain evidence="3 4">CWH03</strain>
    </source>
</reference>
<dbReference type="Gene3D" id="3.20.20.150">
    <property type="entry name" value="Divalent-metal-dependent TIM barrel enzymes"/>
    <property type="match status" value="1"/>
</dbReference>
<feature type="domain" description="SCO6045-like C-terminal" evidence="2">
    <location>
        <begin position="312"/>
        <end position="394"/>
    </location>
</feature>
<dbReference type="EMBL" id="BLLG01000012">
    <property type="protein sequence ID" value="GFH37817.1"/>
    <property type="molecule type" value="Genomic_DNA"/>
</dbReference>
<dbReference type="Proteomes" id="UP000484988">
    <property type="component" value="Unassembled WGS sequence"/>
</dbReference>
<dbReference type="PANTHER" id="PTHR42194">
    <property type="entry name" value="UPF0276 PROTEIN HI_1600"/>
    <property type="match status" value="1"/>
</dbReference>
<evidence type="ECO:0000256" key="1">
    <source>
        <dbReference type="SAM" id="MobiDB-lite"/>
    </source>
</evidence>
<dbReference type="RefSeq" id="WP_173265539.1">
    <property type="nucleotide sequence ID" value="NZ_BLLG01000012.1"/>
</dbReference>
<name>A0A6A0B1W6_9ACTN</name>
<dbReference type="SUPFAM" id="SSF51658">
    <property type="entry name" value="Xylose isomerase-like"/>
    <property type="match status" value="1"/>
</dbReference>
<dbReference type="NCBIfam" id="NF003818">
    <property type="entry name" value="PRK05409.1"/>
    <property type="match status" value="1"/>
</dbReference>
<protein>
    <submittedName>
        <fullName evidence="3">DUF692 domain-containing protein</fullName>
    </submittedName>
</protein>
<evidence type="ECO:0000259" key="2">
    <source>
        <dbReference type="Pfam" id="PF26136"/>
    </source>
</evidence>
<feature type="region of interest" description="Disordered" evidence="1">
    <location>
        <begin position="275"/>
        <end position="303"/>
    </location>
</feature>